<gene>
    <name evidence="2" type="ORF">ACFO3J_04525</name>
</gene>
<feature type="compositionally biased region" description="Low complexity" evidence="1">
    <location>
        <begin position="1"/>
        <end position="15"/>
    </location>
</feature>
<keyword evidence="3" id="KW-1185">Reference proteome</keyword>
<feature type="compositionally biased region" description="Low complexity" evidence="1">
    <location>
        <begin position="199"/>
        <end position="210"/>
    </location>
</feature>
<dbReference type="Proteomes" id="UP001595765">
    <property type="component" value="Unassembled WGS sequence"/>
</dbReference>
<dbReference type="InterPro" id="IPR010179">
    <property type="entry name" value="CRISPR-assoc_prot_Cse3"/>
</dbReference>
<sequence>MTATITDTGTGTATAPRPPATAGPAAGEAWLTRLLLNVRSRAVHRDLRNLAELHRTVMKLLPDGLGDSPRSRAGVLFRLEADSAGAPVLLVQTRLPPSADRLPDGYARVDVRSMDALLTALRPGLLVRYRIAANAVRRCGPNSTAGHWKQAIPLRGPDADQWWTDRATAAGLAPRTLLSRSTETATTWHTPAPSPEAPTAPGAAAPAASRPGRRIDRAVTLFEGTAAVTDPDALRSALLSGIGRSKSYGCGLLSLAPASQGV</sequence>
<organism evidence="2 3">
    <name type="scientific">Streptomyces polygonati</name>
    <dbReference type="NCBI Taxonomy" id="1617087"/>
    <lineage>
        <taxon>Bacteria</taxon>
        <taxon>Bacillati</taxon>
        <taxon>Actinomycetota</taxon>
        <taxon>Actinomycetes</taxon>
        <taxon>Kitasatosporales</taxon>
        <taxon>Streptomycetaceae</taxon>
        <taxon>Streptomyces</taxon>
    </lineage>
</organism>
<dbReference type="Pfam" id="PF08798">
    <property type="entry name" value="CRISPR_assoc"/>
    <property type="match status" value="1"/>
</dbReference>
<protein>
    <submittedName>
        <fullName evidence="2">Type I-E CRISPR-associated protein Cas6/Cse3/CasE</fullName>
    </submittedName>
</protein>
<evidence type="ECO:0000313" key="3">
    <source>
        <dbReference type="Proteomes" id="UP001595765"/>
    </source>
</evidence>
<feature type="region of interest" description="Disordered" evidence="1">
    <location>
        <begin position="181"/>
        <end position="211"/>
    </location>
</feature>
<dbReference type="EMBL" id="JBHSBB010000005">
    <property type="protein sequence ID" value="MFC4030731.1"/>
    <property type="molecule type" value="Genomic_DNA"/>
</dbReference>
<dbReference type="CDD" id="cd09727">
    <property type="entry name" value="Cas6_I-E"/>
    <property type="match status" value="1"/>
</dbReference>
<name>A0ABV8HIK8_9ACTN</name>
<proteinExistence type="predicted"/>
<accession>A0ABV8HIK8</accession>
<feature type="region of interest" description="Disordered" evidence="1">
    <location>
        <begin position="1"/>
        <end position="24"/>
    </location>
</feature>
<evidence type="ECO:0000256" key="1">
    <source>
        <dbReference type="SAM" id="MobiDB-lite"/>
    </source>
</evidence>
<dbReference type="SMART" id="SM01101">
    <property type="entry name" value="CRISPR_assoc"/>
    <property type="match status" value="1"/>
</dbReference>
<dbReference type="SUPFAM" id="SSF117987">
    <property type="entry name" value="CRISPR-associated protein"/>
    <property type="match status" value="2"/>
</dbReference>
<evidence type="ECO:0000313" key="2">
    <source>
        <dbReference type="EMBL" id="MFC4030731.1"/>
    </source>
</evidence>
<dbReference type="Gene3D" id="3.30.70.1210">
    <property type="entry name" value="Crispr-associated protein, domain 2"/>
    <property type="match status" value="1"/>
</dbReference>
<dbReference type="Gene3D" id="3.30.70.1200">
    <property type="entry name" value="Crispr-associated protein, domain 1"/>
    <property type="match status" value="1"/>
</dbReference>
<reference evidence="3" key="1">
    <citation type="journal article" date="2019" name="Int. J. Syst. Evol. Microbiol.">
        <title>The Global Catalogue of Microorganisms (GCM) 10K type strain sequencing project: providing services to taxonomists for standard genome sequencing and annotation.</title>
        <authorList>
            <consortium name="The Broad Institute Genomics Platform"/>
            <consortium name="The Broad Institute Genome Sequencing Center for Infectious Disease"/>
            <person name="Wu L."/>
            <person name="Ma J."/>
        </authorList>
    </citation>
    <scope>NUCLEOTIDE SEQUENCE [LARGE SCALE GENOMIC DNA]</scope>
    <source>
        <strain evidence="3">CGMCC 4.7237</strain>
    </source>
</reference>
<dbReference type="RefSeq" id="WP_386426319.1">
    <property type="nucleotide sequence ID" value="NZ_JBHSBB010000005.1"/>
</dbReference>
<comment type="caution">
    <text evidence="2">The sequence shown here is derived from an EMBL/GenBank/DDBJ whole genome shotgun (WGS) entry which is preliminary data.</text>
</comment>